<dbReference type="Gene3D" id="3.30.565.10">
    <property type="entry name" value="Histidine kinase-like ATPase, C-terminal domain"/>
    <property type="match status" value="1"/>
</dbReference>
<dbReference type="GO" id="GO:0000155">
    <property type="term" value="F:phosphorelay sensor kinase activity"/>
    <property type="evidence" value="ECO:0007669"/>
    <property type="project" value="InterPro"/>
</dbReference>
<dbReference type="SMART" id="SM00387">
    <property type="entry name" value="HATPase_c"/>
    <property type="match status" value="1"/>
</dbReference>
<evidence type="ECO:0000256" key="12">
    <source>
        <dbReference type="ARBA" id="ARBA00023012"/>
    </source>
</evidence>
<organism evidence="18 19">
    <name type="scientific">Candidatus Methylophosphatis roskildensis</name>
    <dbReference type="NCBI Taxonomy" id="2899263"/>
    <lineage>
        <taxon>Bacteria</taxon>
        <taxon>Pseudomonadati</taxon>
        <taxon>Pseudomonadota</taxon>
        <taxon>Betaproteobacteria</taxon>
        <taxon>Nitrosomonadales</taxon>
        <taxon>Sterolibacteriaceae</taxon>
        <taxon>Candidatus Methylophosphatis</taxon>
    </lineage>
</organism>
<dbReference type="EC" id="2.7.13.3" evidence="4"/>
<evidence type="ECO:0000256" key="5">
    <source>
        <dbReference type="ARBA" id="ARBA00017322"/>
    </source>
</evidence>
<evidence type="ECO:0000256" key="4">
    <source>
        <dbReference type="ARBA" id="ARBA00012438"/>
    </source>
</evidence>
<dbReference type="InterPro" id="IPR050482">
    <property type="entry name" value="Sensor_HK_TwoCompSys"/>
</dbReference>
<protein>
    <recommendedName>
        <fullName evidence="5">Oxygen sensor histidine kinase NreB</fullName>
        <ecNumber evidence="4">2.7.13.3</ecNumber>
    </recommendedName>
    <alternativeName>
        <fullName evidence="15">Nitrogen regulation protein B</fullName>
    </alternativeName>
</protein>
<sequence>MLVAAATAIVFATAARLELYEAFSRWISPFERYQADELPFALLILAAGLSWYAFRRWREAQAELAMRITAETQVGELLAHNRELAQQLIALQESERRALARELHDELGQSCNAIRVEAAFIQRCRPEDHAGIVAAAGRVSAVAESLYEIVRGMLRRLRPANLDELGLVAAVQELCESWEERSGIACVFHSDGALDELGDTRNITIYRVAQEALSNVMRHARAANVRIGLSVASPGHVQLKIQDDGIGMDVAAAHRGLGLLGAAERVAALGGRLDIDSRPGQGTRLTMRLSTEPGQDDNLPRP</sequence>
<evidence type="ECO:0000256" key="13">
    <source>
        <dbReference type="ARBA" id="ARBA00023014"/>
    </source>
</evidence>
<name>A0A9D7E3P4_9PROT</name>
<evidence type="ECO:0000256" key="3">
    <source>
        <dbReference type="ARBA" id="ARBA00004496"/>
    </source>
</evidence>
<dbReference type="PROSITE" id="PS50109">
    <property type="entry name" value="HIS_KIN"/>
    <property type="match status" value="1"/>
</dbReference>
<keyword evidence="12" id="KW-0902">Two-component regulatory system</keyword>
<reference evidence="18" key="1">
    <citation type="submission" date="2020-10" db="EMBL/GenBank/DDBJ databases">
        <title>Connecting structure to function with the recovery of over 1000 high-quality activated sludge metagenome-assembled genomes encoding full-length rRNA genes using long-read sequencing.</title>
        <authorList>
            <person name="Singleton C.M."/>
            <person name="Petriglieri F."/>
            <person name="Kristensen J.M."/>
            <person name="Kirkegaard R.H."/>
            <person name="Michaelsen T.Y."/>
            <person name="Andersen M.H."/>
            <person name="Karst S.M."/>
            <person name="Dueholm M.S."/>
            <person name="Nielsen P.H."/>
            <person name="Albertsen M."/>
        </authorList>
    </citation>
    <scope>NUCLEOTIDE SEQUENCE</scope>
    <source>
        <strain evidence="18">Bjer_18-Q3-R1-45_BAT3C.347</strain>
    </source>
</reference>
<evidence type="ECO:0000256" key="16">
    <source>
        <dbReference type="SAM" id="MobiDB-lite"/>
    </source>
</evidence>
<accession>A0A9D7E3P4</accession>
<evidence type="ECO:0000256" key="15">
    <source>
        <dbReference type="ARBA" id="ARBA00030800"/>
    </source>
</evidence>
<comment type="caution">
    <text evidence="18">The sequence shown here is derived from an EMBL/GenBank/DDBJ whole genome shotgun (WGS) entry which is preliminary data.</text>
</comment>
<dbReference type="GO" id="GO:0051539">
    <property type="term" value="F:4 iron, 4 sulfur cluster binding"/>
    <property type="evidence" value="ECO:0007669"/>
    <property type="project" value="UniProtKB-KW"/>
</dbReference>
<dbReference type="InterPro" id="IPR004358">
    <property type="entry name" value="Sig_transdc_His_kin-like_C"/>
</dbReference>
<keyword evidence="13" id="KW-0411">Iron-sulfur</keyword>
<dbReference type="InterPro" id="IPR003594">
    <property type="entry name" value="HATPase_dom"/>
</dbReference>
<dbReference type="Gene3D" id="1.20.5.1930">
    <property type="match status" value="1"/>
</dbReference>
<keyword evidence="7" id="KW-0963">Cytoplasm</keyword>
<evidence type="ECO:0000256" key="9">
    <source>
        <dbReference type="ARBA" id="ARBA00022723"/>
    </source>
</evidence>
<dbReference type="PANTHER" id="PTHR24421:SF58">
    <property type="entry name" value="SIGNAL TRANSDUCTION HISTIDINE-PROTEIN KINASE_PHOSPHATASE UHPB"/>
    <property type="match status" value="1"/>
</dbReference>
<keyword evidence="10 18" id="KW-0418">Kinase</keyword>
<proteinExistence type="predicted"/>
<evidence type="ECO:0000259" key="17">
    <source>
        <dbReference type="PROSITE" id="PS50109"/>
    </source>
</evidence>
<evidence type="ECO:0000256" key="6">
    <source>
        <dbReference type="ARBA" id="ARBA00022485"/>
    </source>
</evidence>
<dbReference type="GO" id="GO:0016020">
    <property type="term" value="C:membrane"/>
    <property type="evidence" value="ECO:0007669"/>
    <property type="project" value="InterPro"/>
</dbReference>
<evidence type="ECO:0000256" key="14">
    <source>
        <dbReference type="ARBA" id="ARBA00024827"/>
    </source>
</evidence>
<feature type="domain" description="Histidine kinase" evidence="17">
    <location>
        <begin position="205"/>
        <end position="293"/>
    </location>
</feature>
<dbReference type="GO" id="GO:0046983">
    <property type="term" value="F:protein dimerization activity"/>
    <property type="evidence" value="ECO:0007669"/>
    <property type="project" value="InterPro"/>
</dbReference>
<keyword evidence="8" id="KW-0808">Transferase</keyword>
<dbReference type="InterPro" id="IPR005467">
    <property type="entry name" value="His_kinase_dom"/>
</dbReference>
<dbReference type="InterPro" id="IPR036890">
    <property type="entry name" value="HATPase_C_sf"/>
</dbReference>
<keyword evidence="9" id="KW-0479">Metal-binding</keyword>
<dbReference type="AlphaFoldDB" id="A0A9D7E3P4"/>
<evidence type="ECO:0000256" key="2">
    <source>
        <dbReference type="ARBA" id="ARBA00001966"/>
    </source>
</evidence>
<evidence type="ECO:0000313" key="18">
    <source>
        <dbReference type="EMBL" id="MBK6973504.1"/>
    </source>
</evidence>
<dbReference type="Pfam" id="PF02518">
    <property type="entry name" value="HATPase_c"/>
    <property type="match status" value="1"/>
</dbReference>
<evidence type="ECO:0000256" key="11">
    <source>
        <dbReference type="ARBA" id="ARBA00023004"/>
    </source>
</evidence>
<dbReference type="CDD" id="cd16917">
    <property type="entry name" value="HATPase_UhpB-NarQ-NarX-like"/>
    <property type="match status" value="1"/>
</dbReference>
<dbReference type="GO" id="GO:0046872">
    <property type="term" value="F:metal ion binding"/>
    <property type="evidence" value="ECO:0007669"/>
    <property type="project" value="UniProtKB-KW"/>
</dbReference>
<keyword evidence="11" id="KW-0408">Iron</keyword>
<dbReference type="PRINTS" id="PR00344">
    <property type="entry name" value="BCTRLSENSOR"/>
</dbReference>
<dbReference type="SUPFAM" id="SSF55874">
    <property type="entry name" value="ATPase domain of HSP90 chaperone/DNA topoisomerase II/histidine kinase"/>
    <property type="match status" value="1"/>
</dbReference>
<gene>
    <name evidence="18" type="ORF">IPH26_11375</name>
</gene>
<comment type="subcellular location">
    <subcellularLocation>
        <location evidence="3">Cytoplasm</location>
    </subcellularLocation>
</comment>
<dbReference type="EMBL" id="JADJEV010000003">
    <property type="protein sequence ID" value="MBK6973504.1"/>
    <property type="molecule type" value="Genomic_DNA"/>
</dbReference>
<keyword evidence="6" id="KW-0004">4Fe-4S</keyword>
<comment type="catalytic activity">
    <reaction evidence="1">
        <text>ATP + protein L-histidine = ADP + protein N-phospho-L-histidine.</text>
        <dbReference type="EC" id="2.7.13.3"/>
    </reaction>
</comment>
<comment type="function">
    <text evidence="14">Member of the two-component regulatory system NreB/NreC involved in the control of dissimilatory nitrate/nitrite reduction in response to oxygen. NreB functions as a direct oxygen sensor histidine kinase which is autophosphorylated, in the absence of oxygen, probably at the conserved histidine residue, and transfers its phosphate group probably to a conserved aspartate residue of NreC. NreB/NreC activates the expression of the nitrate (narGHJI) and nitrite (nir) reductase operons, as well as the putative nitrate transporter gene narT.</text>
</comment>
<evidence type="ECO:0000256" key="10">
    <source>
        <dbReference type="ARBA" id="ARBA00022777"/>
    </source>
</evidence>
<evidence type="ECO:0000256" key="7">
    <source>
        <dbReference type="ARBA" id="ARBA00022490"/>
    </source>
</evidence>
<evidence type="ECO:0000313" key="19">
    <source>
        <dbReference type="Proteomes" id="UP000807785"/>
    </source>
</evidence>
<evidence type="ECO:0000256" key="1">
    <source>
        <dbReference type="ARBA" id="ARBA00000085"/>
    </source>
</evidence>
<evidence type="ECO:0000256" key="8">
    <source>
        <dbReference type="ARBA" id="ARBA00022679"/>
    </source>
</evidence>
<dbReference type="Pfam" id="PF07730">
    <property type="entry name" value="HisKA_3"/>
    <property type="match status" value="1"/>
</dbReference>
<comment type="cofactor">
    <cofactor evidence="2">
        <name>[4Fe-4S] cluster</name>
        <dbReference type="ChEBI" id="CHEBI:49883"/>
    </cofactor>
</comment>
<dbReference type="Proteomes" id="UP000807785">
    <property type="component" value="Unassembled WGS sequence"/>
</dbReference>
<dbReference type="GO" id="GO:0005737">
    <property type="term" value="C:cytoplasm"/>
    <property type="evidence" value="ECO:0007669"/>
    <property type="project" value="UniProtKB-SubCell"/>
</dbReference>
<feature type="region of interest" description="Disordered" evidence="16">
    <location>
        <begin position="280"/>
        <end position="302"/>
    </location>
</feature>
<dbReference type="InterPro" id="IPR011712">
    <property type="entry name" value="Sig_transdc_His_kin_sub3_dim/P"/>
</dbReference>
<dbReference type="PANTHER" id="PTHR24421">
    <property type="entry name" value="NITRATE/NITRITE SENSOR PROTEIN NARX-RELATED"/>
    <property type="match status" value="1"/>
</dbReference>